<dbReference type="RefSeq" id="XP_023000753.1">
    <property type="nucleotide sequence ID" value="XM_023144985.1"/>
</dbReference>
<dbReference type="PANTHER" id="PTHR33672:SF24">
    <property type="entry name" value="OS01G0798600 PROTEIN"/>
    <property type="match status" value="1"/>
</dbReference>
<evidence type="ECO:0000256" key="1">
    <source>
        <dbReference type="SAM" id="MobiDB-lite"/>
    </source>
</evidence>
<dbReference type="GeneID" id="111495110"/>
<dbReference type="InterPro" id="IPR040340">
    <property type="entry name" value="CEST/Y3IP1"/>
</dbReference>
<accession>A0A6J1KNI3</accession>
<evidence type="ECO:0000313" key="2">
    <source>
        <dbReference type="Proteomes" id="UP000504608"/>
    </source>
</evidence>
<gene>
    <name evidence="3" type="primary">LOC111495110</name>
</gene>
<proteinExistence type="predicted"/>
<dbReference type="GO" id="GO:0048564">
    <property type="term" value="P:photosystem I assembly"/>
    <property type="evidence" value="ECO:0007669"/>
    <property type="project" value="InterPro"/>
</dbReference>
<dbReference type="Proteomes" id="UP000504608">
    <property type="component" value="Unplaced"/>
</dbReference>
<sequence>MPVVLQFHSPSNSSSLSQISPVMAPALPTSDNFNNERLMSGKLEFVGSTYCSDDVECVEKEKQISVDPISLRQSSAREDMIFDPITAPDVPDLHLPPPLPPTQFKFLSYSLPNSVNSSPRFGSMKKKGKLENQESKLKISNSTKLKSSLQDIQVALQEDTQFRRSKSCGEGRASAPADDLDLLLNKAKFPETTSYGDFVRTESNKDYRNGAENLEPTDDGFKCGALCLFLPGFGKAKAVRSIRKEEEPEIGKMRISRTEIGSVISRTVSMEKFECGSWASSAMPNDTGEDDSSSSLFFDLPMELIRNSVDANAPISAAFVFDKDQKGVTKNNSSQKSHESSHHVRFSASSPSGPSSPASCITPRLRKAREEFNAFIEAQSSA</sequence>
<name>A0A6J1KNI3_CUCMA</name>
<feature type="compositionally biased region" description="Low complexity" evidence="1">
    <location>
        <begin position="347"/>
        <end position="359"/>
    </location>
</feature>
<dbReference type="KEGG" id="cmax:111495110"/>
<organism evidence="2 3">
    <name type="scientific">Cucurbita maxima</name>
    <name type="common">Pumpkin</name>
    <name type="synonym">Winter squash</name>
    <dbReference type="NCBI Taxonomy" id="3661"/>
    <lineage>
        <taxon>Eukaryota</taxon>
        <taxon>Viridiplantae</taxon>
        <taxon>Streptophyta</taxon>
        <taxon>Embryophyta</taxon>
        <taxon>Tracheophyta</taxon>
        <taxon>Spermatophyta</taxon>
        <taxon>Magnoliopsida</taxon>
        <taxon>eudicotyledons</taxon>
        <taxon>Gunneridae</taxon>
        <taxon>Pentapetalae</taxon>
        <taxon>rosids</taxon>
        <taxon>fabids</taxon>
        <taxon>Cucurbitales</taxon>
        <taxon>Cucurbitaceae</taxon>
        <taxon>Cucurbiteae</taxon>
        <taxon>Cucurbita</taxon>
    </lineage>
</organism>
<dbReference type="PANTHER" id="PTHR33672">
    <property type="entry name" value="YCF3-INTERACTING PROTEIN 1, CHLOROPLASTIC"/>
    <property type="match status" value="1"/>
</dbReference>
<dbReference type="GO" id="GO:0009535">
    <property type="term" value="C:chloroplast thylakoid membrane"/>
    <property type="evidence" value="ECO:0007669"/>
    <property type="project" value="InterPro"/>
</dbReference>
<protein>
    <submittedName>
        <fullName evidence="3">Uncharacterized protein LOC111495110 isoform X1</fullName>
    </submittedName>
</protein>
<evidence type="ECO:0000313" key="3">
    <source>
        <dbReference type="RefSeq" id="XP_023000753.1"/>
    </source>
</evidence>
<dbReference type="GO" id="GO:0080183">
    <property type="term" value="P:response to photooxidative stress"/>
    <property type="evidence" value="ECO:0007669"/>
    <property type="project" value="InterPro"/>
</dbReference>
<keyword evidence="2" id="KW-1185">Reference proteome</keyword>
<dbReference type="AlphaFoldDB" id="A0A6J1KNI3"/>
<reference evidence="3" key="1">
    <citation type="submission" date="2025-08" db="UniProtKB">
        <authorList>
            <consortium name="RefSeq"/>
        </authorList>
    </citation>
    <scope>IDENTIFICATION</scope>
    <source>
        <tissue evidence="3">Young leaves</tissue>
    </source>
</reference>
<dbReference type="OrthoDB" id="1880037at2759"/>
<feature type="region of interest" description="Disordered" evidence="1">
    <location>
        <begin position="327"/>
        <end position="361"/>
    </location>
</feature>